<comment type="pathway">
    <text evidence="3">Amino-acid biosynthesis.</text>
</comment>
<dbReference type="Gene3D" id="1.10.3660.10">
    <property type="entry name" value="6-phosphogluconate dehydrogenase C-terminal like domain"/>
    <property type="match status" value="1"/>
</dbReference>
<evidence type="ECO:0000256" key="3">
    <source>
        <dbReference type="ARBA" id="ARBA00029440"/>
    </source>
</evidence>
<dbReference type="InterPro" id="IPR046826">
    <property type="entry name" value="PDH_N"/>
</dbReference>
<dbReference type="InterPro" id="IPR036291">
    <property type="entry name" value="NAD(P)-bd_dom_sf"/>
</dbReference>
<feature type="domain" description="Prephenate/arogenate dehydrogenase" evidence="4">
    <location>
        <begin position="1"/>
        <end position="283"/>
    </location>
</feature>
<comment type="similarity">
    <text evidence="1">Belongs to the prephenate/arogenate dehydrogenase family.</text>
</comment>
<evidence type="ECO:0000259" key="4">
    <source>
        <dbReference type="PROSITE" id="PS51176"/>
    </source>
</evidence>
<organism evidence="5 6">
    <name type="scientific">Candidatus Egerieisoma faecipullorum</name>
    <dbReference type="NCBI Taxonomy" id="2840963"/>
    <lineage>
        <taxon>Bacteria</taxon>
        <taxon>Bacillati</taxon>
        <taxon>Bacillota</taxon>
        <taxon>Clostridia</taxon>
        <taxon>Eubacteriales</taxon>
        <taxon>Clostridiaceae</taxon>
        <taxon>Clostridiaceae incertae sedis</taxon>
        <taxon>Candidatus Egerieisoma</taxon>
    </lineage>
</organism>
<comment type="caution">
    <text evidence="5">The sequence shown here is derived from an EMBL/GenBank/DDBJ whole genome shotgun (WGS) entry which is preliminary data.</text>
</comment>
<reference evidence="5" key="1">
    <citation type="submission" date="2020-10" db="EMBL/GenBank/DDBJ databases">
        <authorList>
            <person name="Gilroy R."/>
        </authorList>
    </citation>
    <scope>NUCLEOTIDE SEQUENCE</scope>
    <source>
        <strain evidence="5">CHK195-4489</strain>
    </source>
</reference>
<dbReference type="InterPro" id="IPR003099">
    <property type="entry name" value="Prephen_DH"/>
</dbReference>
<reference evidence="5" key="2">
    <citation type="journal article" date="2021" name="PeerJ">
        <title>Extensive microbial diversity within the chicken gut microbiome revealed by metagenomics and culture.</title>
        <authorList>
            <person name="Gilroy R."/>
            <person name="Ravi A."/>
            <person name="Getino M."/>
            <person name="Pursley I."/>
            <person name="Horton D.L."/>
            <person name="Alikhan N.F."/>
            <person name="Baker D."/>
            <person name="Gharbi K."/>
            <person name="Hall N."/>
            <person name="Watson M."/>
            <person name="Adriaenssens E.M."/>
            <person name="Foster-Nyarko E."/>
            <person name="Jarju S."/>
            <person name="Secka A."/>
            <person name="Antonio M."/>
            <person name="Oren A."/>
            <person name="Chaudhuri R.R."/>
            <person name="La Ragione R."/>
            <person name="Hildebrand F."/>
            <person name="Pallen M.J."/>
        </authorList>
    </citation>
    <scope>NUCLEOTIDE SEQUENCE</scope>
    <source>
        <strain evidence="5">CHK195-4489</strain>
    </source>
</reference>
<evidence type="ECO:0000256" key="2">
    <source>
        <dbReference type="ARBA" id="ARBA00023002"/>
    </source>
</evidence>
<sequence>MKIGIVGLGLIGGSFAKAYKSAGSHTVYGCDTDARILDFALLDGAVDQELAVQNLQACDLLLLCVYPEAAIAYLKNAAPHLSQKTVVIDCCGTKRSVCKACFAIAEEYGFTFVGGHPMAGTQYSGFKYSRAGLFKGAYMILVPPVYDDMSLFDRIKTLLAPAGFGHFSITSAEKHDQLIAFTSQLAHIVSNAYVKSPTAQDHKGFSAGSYKDLTRVAWLNEAMWAELCMENRENVIFELNTLLEALGKYKEALENEDTGTLRALFAEGKEIKRKIDGGKENANGIRAAETR</sequence>
<dbReference type="GO" id="GO:0004665">
    <property type="term" value="F:prephenate dehydrogenase (NADP+) activity"/>
    <property type="evidence" value="ECO:0007669"/>
    <property type="project" value="InterPro"/>
</dbReference>
<dbReference type="GO" id="GO:0006571">
    <property type="term" value="P:tyrosine biosynthetic process"/>
    <property type="evidence" value="ECO:0007669"/>
    <property type="project" value="InterPro"/>
</dbReference>
<dbReference type="InterPro" id="IPR050812">
    <property type="entry name" value="Preph/Arog_dehydrog"/>
</dbReference>
<dbReference type="PROSITE" id="PS51176">
    <property type="entry name" value="PDH_ADH"/>
    <property type="match status" value="1"/>
</dbReference>
<dbReference type="PANTHER" id="PTHR21363:SF0">
    <property type="entry name" value="PREPHENATE DEHYDROGENASE [NADP(+)]"/>
    <property type="match status" value="1"/>
</dbReference>
<dbReference type="Pfam" id="PF20463">
    <property type="entry name" value="PDH_C"/>
    <property type="match status" value="1"/>
</dbReference>
<evidence type="ECO:0000313" key="5">
    <source>
        <dbReference type="EMBL" id="HIU29443.1"/>
    </source>
</evidence>
<dbReference type="SUPFAM" id="SSF51735">
    <property type="entry name" value="NAD(P)-binding Rossmann-fold domains"/>
    <property type="match status" value="1"/>
</dbReference>
<dbReference type="InterPro" id="IPR008927">
    <property type="entry name" value="6-PGluconate_DH-like_C_sf"/>
</dbReference>
<dbReference type="SUPFAM" id="SSF48179">
    <property type="entry name" value="6-phosphogluconate dehydrogenase C-terminal domain-like"/>
    <property type="match status" value="1"/>
</dbReference>
<dbReference type="Gene3D" id="3.40.50.720">
    <property type="entry name" value="NAD(P)-binding Rossmann-like Domain"/>
    <property type="match status" value="1"/>
</dbReference>
<dbReference type="EMBL" id="DVMM01000081">
    <property type="protein sequence ID" value="HIU29443.1"/>
    <property type="molecule type" value="Genomic_DNA"/>
</dbReference>
<evidence type="ECO:0000256" key="1">
    <source>
        <dbReference type="ARBA" id="ARBA00007964"/>
    </source>
</evidence>
<name>A0A9D1I724_9CLOT</name>
<dbReference type="GO" id="GO:0008977">
    <property type="term" value="F:prephenate dehydrogenase (NAD+) activity"/>
    <property type="evidence" value="ECO:0007669"/>
    <property type="project" value="InterPro"/>
</dbReference>
<dbReference type="Proteomes" id="UP000824089">
    <property type="component" value="Unassembled WGS sequence"/>
</dbReference>
<gene>
    <name evidence="5" type="ORF">IAD50_04000</name>
</gene>
<dbReference type="AlphaFoldDB" id="A0A9D1I724"/>
<protein>
    <submittedName>
        <fullName evidence="5">Prephenate dehydrogenase</fullName>
    </submittedName>
</protein>
<dbReference type="InterPro" id="IPR046825">
    <property type="entry name" value="PDH_C"/>
</dbReference>
<keyword evidence="2" id="KW-0560">Oxidoreductase</keyword>
<dbReference type="Pfam" id="PF02153">
    <property type="entry name" value="PDH_N"/>
    <property type="match status" value="1"/>
</dbReference>
<accession>A0A9D1I724</accession>
<evidence type="ECO:0000313" key="6">
    <source>
        <dbReference type="Proteomes" id="UP000824089"/>
    </source>
</evidence>
<dbReference type="PANTHER" id="PTHR21363">
    <property type="entry name" value="PREPHENATE DEHYDROGENASE"/>
    <property type="match status" value="1"/>
</dbReference>
<proteinExistence type="inferred from homology"/>
<dbReference type="GO" id="GO:0070403">
    <property type="term" value="F:NAD+ binding"/>
    <property type="evidence" value="ECO:0007669"/>
    <property type="project" value="InterPro"/>
</dbReference>